<dbReference type="GO" id="GO:0006085">
    <property type="term" value="P:acetyl-CoA biosynthetic process"/>
    <property type="evidence" value="ECO:0007669"/>
    <property type="project" value="UniProtKB-UniRule"/>
</dbReference>
<keyword evidence="9" id="KW-1185">Reference proteome</keyword>
<proteinExistence type="inferred from homology"/>
<comment type="subcellular location">
    <subcellularLocation>
        <location evidence="6">Cytoplasm</location>
    </subcellularLocation>
</comment>
<evidence type="ECO:0000256" key="6">
    <source>
        <dbReference type="HAMAP-Rule" id="MF_00020"/>
    </source>
</evidence>
<feature type="binding site" evidence="6">
    <location>
        <position position="7"/>
    </location>
    <ligand>
        <name>Mg(2+)</name>
        <dbReference type="ChEBI" id="CHEBI:18420"/>
    </ligand>
</feature>
<dbReference type="PRINTS" id="PR00471">
    <property type="entry name" value="ACETATEKNASE"/>
</dbReference>
<dbReference type="GO" id="GO:0005524">
    <property type="term" value="F:ATP binding"/>
    <property type="evidence" value="ECO:0007669"/>
    <property type="project" value="UniProtKB-KW"/>
</dbReference>
<dbReference type="InterPro" id="IPR004372">
    <property type="entry name" value="Ac/propionate_kinase"/>
</dbReference>
<organism evidence="8 9">
    <name type="scientific">Roseinatronobacter ekhonensis</name>
    <dbReference type="NCBI Taxonomy" id="254356"/>
    <lineage>
        <taxon>Bacteria</taxon>
        <taxon>Pseudomonadati</taxon>
        <taxon>Pseudomonadota</taxon>
        <taxon>Alphaproteobacteria</taxon>
        <taxon>Rhodobacterales</taxon>
        <taxon>Paracoccaceae</taxon>
        <taxon>Roseinatronobacter</taxon>
    </lineage>
</organism>
<protein>
    <recommendedName>
        <fullName evidence="6">Acetate kinase</fullName>
        <ecNumber evidence="6">2.7.2.1</ecNumber>
    </recommendedName>
    <alternativeName>
        <fullName evidence="6">Acetokinase</fullName>
    </alternativeName>
</protein>
<keyword evidence="3 6" id="KW-0547">Nucleotide-binding</keyword>
<keyword evidence="2 6" id="KW-0808">Transferase</keyword>
<feature type="binding site" evidence="6">
    <location>
        <begin position="276"/>
        <end position="278"/>
    </location>
    <ligand>
        <name>ATP</name>
        <dbReference type="ChEBI" id="CHEBI:30616"/>
    </ligand>
</feature>
<dbReference type="OrthoDB" id="9802453at2"/>
<evidence type="ECO:0000313" key="9">
    <source>
        <dbReference type="Proteomes" id="UP000272908"/>
    </source>
</evidence>
<accession>A0A3B0M422</accession>
<evidence type="ECO:0000256" key="2">
    <source>
        <dbReference type="ARBA" id="ARBA00022679"/>
    </source>
</evidence>
<feature type="binding site" evidence="6">
    <location>
        <position position="381"/>
    </location>
    <ligand>
        <name>Mg(2+)</name>
        <dbReference type="ChEBI" id="CHEBI:18420"/>
    </ligand>
</feature>
<feature type="binding site" evidence="6">
    <location>
        <position position="86"/>
    </location>
    <ligand>
        <name>substrate</name>
    </ligand>
</feature>
<dbReference type="HAMAP" id="MF_00020">
    <property type="entry name" value="Acetate_kinase"/>
    <property type="match status" value="1"/>
</dbReference>
<keyword evidence="6" id="KW-0479">Metal-binding</keyword>
<evidence type="ECO:0000256" key="5">
    <source>
        <dbReference type="ARBA" id="ARBA00022840"/>
    </source>
</evidence>
<keyword evidence="4 6" id="KW-0418">Kinase</keyword>
<feature type="binding site" evidence="6">
    <location>
        <begin position="324"/>
        <end position="328"/>
    </location>
    <ligand>
        <name>ATP</name>
        <dbReference type="ChEBI" id="CHEBI:30616"/>
    </ligand>
</feature>
<keyword evidence="5 6" id="KW-0067">ATP-binding</keyword>
<dbReference type="GO" id="GO:0008776">
    <property type="term" value="F:acetate kinase activity"/>
    <property type="evidence" value="ECO:0007669"/>
    <property type="project" value="UniProtKB-UniRule"/>
</dbReference>
<comment type="function">
    <text evidence="6">Catalyzes the formation of acetyl phosphate from acetate and ATP. Can also catalyze the reverse reaction.</text>
</comment>
<dbReference type="NCBIfam" id="TIGR00016">
    <property type="entry name" value="ackA"/>
    <property type="match status" value="1"/>
</dbReference>
<dbReference type="PANTHER" id="PTHR21060">
    <property type="entry name" value="ACETATE KINASE"/>
    <property type="match status" value="1"/>
</dbReference>
<dbReference type="Proteomes" id="UP000272908">
    <property type="component" value="Unassembled WGS sequence"/>
</dbReference>
<dbReference type="EMBL" id="UIHC01000004">
    <property type="protein sequence ID" value="SUZ30875.1"/>
    <property type="molecule type" value="Genomic_DNA"/>
</dbReference>
<dbReference type="GO" id="GO:0005737">
    <property type="term" value="C:cytoplasm"/>
    <property type="evidence" value="ECO:0007669"/>
    <property type="project" value="UniProtKB-SubCell"/>
</dbReference>
<dbReference type="InterPro" id="IPR043129">
    <property type="entry name" value="ATPase_NBD"/>
</dbReference>
<dbReference type="Pfam" id="PF06130">
    <property type="entry name" value="PTAC"/>
    <property type="match status" value="1"/>
</dbReference>
<name>A0A3B0M422_9RHOB</name>
<feature type="site" description="Transition state stabilizer" evidence="6">
    <location>
        <position position="235"/>
    </location>
</feature>
<comment type="similarity">
    <text evidence="1 6 7">Belongs to the acetokinase family.</text>
</comment>
<dbReference type="UniPathway" id="UPA00621"/>
<comment type="cofactor">
    <cofactor evidence="6">
        <name>Mg(2+)</name>
        <dbReference type="ChEBI" id="CHEBI:18420"/>
    </cofactor>
    <cofactor evidence="6">
        <name>Mn(2+)</name>
        <dbReference type="ChEBI" id="CHEBI:29035"/>
    </cofactor>
    <text evidence="6">Mg(2+). Can also accept Mn(2+).</text>
</comment>
<dbReference type="GO" id="GO:0016747">
    <property type="term" value="F:acyltransferase activity, transferring groups other than amino-acyl groups"/>
    <property type="evidence" value="ECO:0007669"/>
    <property type="project" value="InterPro"/>
</dbReference>
<evidence type="ECO:0000256" key="4">
    <source>
        <dbReference type="ARBA" id="ARBA00022777"/>
    </source>
</evidence>
<comment type="subunit">
    <text evidence="6">Homodimer.</text>
</comment>
<dbReference type="RefSeq" id="WP_121093266.1">
    <property type="nucleotide sequence ID" value="NZ_UIHC01000004.1"/>
</dbReference>
<dbReference type="InterPro" id="IPR008300">
    <property type="entry name" value="PTAC"/>
</dbReference>
<evidence type="ECO:0000256" key="1">
    <source>
        <dbReference type="ARBA" id="ARBA00008748"/>
    </source>
</evidence>
<comment type="catalytic activity">
    <reaction evidence="6">
        <text>acetate + ATP = acetyl phosphate + ADP</text>
        <dbReference type="Rhea" id="RHEA:11352"/>
        <dbReference type="ChEBI" id="CHEBI:22191"/>
        <dbReference type="ChEBI" id="CHEBI:30089"/>
        <dbReference type="ChEBI" id="CHEBI:30616"/>
        <dbReference type="ChEBI" id="CHEBI:456216"/>
        <dbReference type="EC" id="2.7.2.1"/>
    </reaction>
</comment>
<comment type="pathway">
    <text evidence="6">Metabolic intermediate biosynthesis; acetyl-CoA biosynthesis; acetyl-CoA from acetate: step 1/2.</text>
</comment>
<dbReference type="NCBIfam" id="NF011652">
    <property type="entry name" value="PRK15070.1"/>
    <property type="match status" value="1"/>
</dbReference>
<gene>
    <name evidence="6 8" type="primary">ackA</name>
    <name evidence="8" type="ORF">ROE7235_00604</name>
</gene>
<sequence length="598" mass="63645">MRILVFNAGSSSLKFGVFDLSGQSLAGAQERLRGTLDRFSSEGCDLKLADMAKTRATPRDLAQATAYVPKLLAQAGLDGFDAIAHRIAHGGDRFDRATRLDPATLDQIRALTPLAPLHNPANLSGVEMAQTLWPDVAQWGVFDTAFHLSNPARATTYAVPQSWRDAGLRRYGFHGTSHKYVAHRAADALQTPLRALRLVSLHLGNGASACAIAGGQSVDSSMGLTPLEGLVMGTRSGDVDPGLFGFLHREMELSAPQVEDALYRDSGLKALAGVADMREVEARAAAGDAAAQLAINLYAYRARKYVGAYAAAMGGLDALVFTGGIGENSASMRRRICDGLEFLGLRLDDDRNATVALGHRAAPQIQAYGARVNVLVTQTAEQLMIAQEVASALRVARPAPARRLPVAVSARHVHLDRVAVDALFGAGYDLTPARPLRQKGHWSAEERVSLEGPKGRLEHVAILGPLRSHTQAEISRTDSFALGVDAPVRQSGDLSGAARIRLHGPAGTYDTNGLIVAARHIHMSSDDAQAWGLSDGDMVDVSLDGAARGLTFTHVLLRVSDKATTEMHIDTDEANAAGIRGAVEGEIMGDVQITQRHG</sequence>
<reference evidence="9" key="1">
    <citation type="submission" date="2018-08" db="EMBL/GenBank/DDBJ databases">
        <authorList>
            <person name="Rodrigo-Torres L."/>
            <person name="Arahal R. D."/>
            <person name="Lucena T."/>
        </authorList>
    </citation>
    <scope>NUCLEOTIDE SEQUENCE [LARGE SCALE GENOMIC DNA]</scope>
    <source>
        <strain evidence="9">CECT 7235</strain>
    </source>
</reference>
<dbReference type="UniPathway" id="UPA00340">
    <property type="reaction ID" value="UER00458"/>
</dbReference>
<dbReference type="AlphaFoldDB" id="A0A3B0M422"/>
<dbReference type="PANTHER" id="PTHR21060:SF15">
    <property type="entry name" value="ACETATE KINASE-RELATED"/>
    <property type="match status" value="1"/>
</dbReference>
<dbReference type="GO" id="GO:0000287">
    <property type="term" value="F:magnesium ion binding"/>
    <property type="evidence" value="ECO:0007669"/>
    <property type="project" value="UniProtKB-UniRule"/>
</dbReference>
<feature type="site" description="Transition state stabilizer" evidence="6">
    <location>
        <position position="174"/>
    </location>
</feature>
<evidence type="ECO:0000313" key="8">
    <source>
        <dbReference type="EMBL" id="SUZ30875.1"/>
    </source>
</evidence>
<dbReference type="PROSITE" id="PS01076">
    <property type="entry name" value="ACETATE_KINASE_2"/>
    <property type="match status" value="1"/>
</dbReference>
<feature type="binding site" evidence="6">
    <location>
        <position position="14"/>
    </location>
    <ligand>
        <name>ATP</name>
        <dbReference type="ChEBI" id="CHEBI:30616"/>
    </ligand>
</feature>
<feature type="binding site" evidence="6">
    <location>
        <begin position="202"/>
        <end position="206"/>
    </location>
    <ligand>
        <name>ATP</name>
        <dbReference type="ChEBI" id="CHEBI:30616"/>
    </ligand>
</feature>
<dbReference type="Pfam" id="PF00871">
    <property type="entry name" value="Acetate_kinase"/>
    <property type="match status" value="1"/>
</dbReference>
<dbReference type="Gene3D" id="3.30.420.40">
    <property type="match status" value="2"/>
</dbReference>
<dbReference type="InterPro" id="IPR023865">
    <property type="entry name" value="Aliphatic_acid_kinase_CS"/>
</dbReference>
<keyword evidence="6" id="KW-0963">Cytoplasm</keyword>
<feature type="active site" description="Proton donor/acceptor" evidence="6">
    <location>
        <position position="143"/>
    </location>
</feature>
<dbReference type="InterPro" id="IPR000890">
    <property type="entry name" value="Aliphatic_acid_kin_short-chain"/>
</dbReference>
<evidence type="ECO:0000256" key="3">
    <source>
        <dbReference type="ARBA" id="ARBA00022741"/>
    </source>
</evidence>
<evidence type="ECO:0000256" key="7">
    <source>
        <dbReference type="RuleBase" id="RU003835"/>
    </source>
</evidence>
<dbReference type="GO" id="GO:0006083">
    <property type="term" value="P:acetate metabolic process"/>
    <property type="evidence" value="ECO:0007669"/>
    <property type="project" value="TreeGrafter"/>
</dbReference>
<dbReference type="EC" id="2.7.2.1" evidence="6"/>
<keyword evidence="6" id="KW-0460">Magnesium</keyword>
<dbReference type="SUPFAM" id="SSF53067">
    <property type="entry name" value="Actin-like ATPase domain"/>
    <property type="match status" value="2"/>
</dbReference>
<dbReference type="GO" id="GO:0051144">
    <property type="term" value="P:1,2-propanediol catabolic process"/>
    <property type="evidence" value="ECO:0007669"/>
    <property type="project" value="UniProtKB-UniPathway"/>
</dbReference>